<dbReference type="EMBL" id="LCZI01001656">
    <property type="protein sequence ID" value="KKZ59816.1"/>
    <property type="molecule type" value="Genomic_DNA"/>
</dbReference>
<evidence type="ECO:0000256" key="1">
    <source>
        <dbReference type="SAM" id="MobiDB-lite"/>
    </source>
</evidence>
<evidence type="ECO:0000313" key="3">
    <source>
        <dbReference type="Proteomes" id="UP000034164"/>
    </source>
</evidence>
<dbReference type="VEuPathDB" id="FungiDB:EMCG_05345"/>
<accession>A0A0G2J681</accession>
<proteinExistence type="predicted"/>
<reference evidence="3" key="1">
    <citation type="journal article" date="2015" name="PLoS Genet.">
        <title>The dynamic genome and transcriptome of the human fungal pathogen Blastomyces and close relative Emmonsia.</title>
        <authorList>
            <person name="Munoz J.F."/>
            <person name="Gauthier G.M."/>
            <person name="Desjardins C.A."/>
            <person name="Gallo J.E."/>
            <person name="Holder J."/>
            <person name="Sullivan T.D."/>
            <person name="Marty A.J."/>
            <person name="Carmen J.C."/>
            <person name="Chen Z."/>
            <person name="Ding L."/>
            <person name="Gujja S."/>
            <person name="Magrini V."/>
            <person name="Misas E."/>
            <person name="Mitreva M."/>
            <person name="Priest M."/>
            <person name="Saif S."/>
            <person name="Whiston E.A."/>
            <person name="Young S."/>
            <person name="Zeng Q."/>
            <person name="Goldman W.E."/>
            <person name="Mardis E.R."/>
            <person name="Taylor J.W."/>
            <person name="McEwen J.G."/>
            <person name="Clay O.K."/>
            <person name="Klein B.S."/>
            <person name="Cuomo C.A."/>
        </authorList>
    </citation>
    <scope>NUCLEOTIDE SEQUENCE [LARGE SCALE GENOMIC DNA]</scope>
    <source>
        <strain evidence="3">UAMH 3008</strain>
    </source>
</reference>
<organism evidence="2 3">
    <name type="scientific">[Emmonsia] crescens</name>
    <dbReference type="NCBI Taxonomy" id="73230"/>
    <lineage>
        <taxon>Eukaryota</taxon>
        <taxon>Fungi</taxon>
        <taxon>Dikarya</taxon>
        <taxon>Ascomycota</taxon>
        <taxon>Pezizomycotina</taxon>
        <taxon>Eurotiomycetes</taxon>
        <taxon>Eurotiomycetidae</taxon>
        <taxon>Onygenales</taxon>
        <taxon>Ajellomycetaceae</taxon>
        <taxon>Emergomyces</taxon>
    </lineage>
</organism>
<comment type="caution">
    <text evidence="2">The sequence shown here is derived from an EMBL/GenBank/DDBJ whole genome shotgun (WGS) entry which is preliminary data.</text>
</comment>
<sequence>MVDIRYLTMDGQPPNGGMPPHMGVFAQAQQPQYPAPAMPMFAPAPPPLQAPPPQAPLQAFFGPTFFPPVFPANMFAFQPQQAHQFAMQLPPFQMAVEPPSAPAPPPAAPPGPNFQPPHGGNMPGTDNQPLVLPGGHGYIFPPQNTTIHLFRCTTHYPWNAQDAIFDFVTYQVPTNMTVADLIRQICPQGDVIRGRGLIECLQEAHGDATIFTRGQEYFIGEGRGQAPAMHERVGRTLAEVGWNEHRRANANPVWLASSLSLQ</sequence>
<feature type="region of interest" description="Disordered" evidence="1">
    <location>
        <begin position="97"/>
        <end position="127"/>
    </location>
</feature>
<dbReference type="OrthoDB" id="10057496at2759"/>
<evidence type="ECO:0000313" key="2">
    <source>
        <dbReference type="EMBL" id="KKZ59816.1"/>
    </source>
</evidence>
<name>A0A0G2J681_9EURO</name>
<protein>
    <submittedName>
        <fullName evidence="2">Uncharacterized protein</fullName>
    </submittedName>
</protein>
<feature type="compositionally biased region" description="Pro residues" evidence="1">
    <location>
        <begin position="99"/>
        <end position="115"/>
    </location>
</feature>
<dbReference type="Proteomes" id="UP000034164">
    <property type="component" value="Unassembled WGS sequence"/>
</dbReference>
<dbReference type="AlphaFoldDB" id="A0A0G2J681"/>
<gene>
    <name evidence="2" type="ORF">EMCG_05345</name>
</gene>